<comment type="caution">
    <text evidence="2">The sequence shown here is derived from an EMBL/GenBank/DDBJ whole genome shotgun (WGS) entry which is preliminary data.</text>
</comment>
<keyword evidence="3" id="KW-1185">Reference proteome</keyword>
<feature type="region of interest" description="Disordered" evidence="1">
    <location>
        <begin position="1333"/>
        <end position="1487"/>
    </location>
</feature>
<feature type="compositionally biased region" description="Polar residues" evidence="1">
    <location>
        <begin position="1390"/>
        <end position="1403"/>
    </location>
</feature>
<sequence length="1692" mass="189099">MLTGSENFQWFLQLEAEEEGDEEFEGSGDEEEEDPGFPPKFIVWKLFPALSYVSYRLSAWPSLIRSFNGTFYASQLPYKQSFTLPNFLDVPAAFQCSREFEADENPDELLLGFLHELSEKGSEYSFLDVYSVYCRRGKEAAIIKCIREDIANERTMDMLDSGRSSHECANQEPPTFTCPVKGCTAPMTCTHLEPGERRAQFLGQHFAGALAVINVKVSSLKSATTIPSTLNSLFHQSGHPWLLSPEQIATMPPSSDWVFSAGELVTVVNPVSTEAIVDVARDGGTEVVRTVVSVPNTYLRKKISVGNTVEIVARGKTLRRAVTTGLENNNISTVKWDHIPVIGLRGSVTELDDDANVACVVFGCFEAVLQIHVKSIRSIASGSSTREQWVDYDFIRRANSPVTEIPSKCFPTIAPLIAFYKFKDGYIPTYDAEELQKFRLPVHKEQSIPIVIMTAAMNRQTRSNGPPDPGPTLSQVEKNRRKRKVNVQAKDSATKAKTQKHANAETMQKSPQKRPNEGKKKLVRVKMKTRISASDKGSIFETNGSDNNSYSPSPPRPIRSSMRLPELSDDESASRTPKRIERKASKVASHQVESVSARNPIKPVPAKSVATAKSSNSRNPIQPAKNVVAPTKPSKLTPTAPKHSEGVLLRHAMDPGSTAPIAPTEPSKSVPSAPQSPSSPPSPSPASVAEQETELLETHRDDDQDLCTRAAQVDQDGAIGIWNNLHKNLSVIAAASLAVPYEDSNRMRRLARSYVWKNEPSTHARLCAVAHSDWSEILVQNLLDENEDMDLWSAAAMDNEEIASRIYAEAEDMYYNAARGIAGQDLPRTEFDYRALLRSHDSYTYESIRNSAHIQWQELIESNSAPNYPECLSPAPSPAPISPIPSSAASNGFTPPSPSPPSPPIFPPARIPPFTEGLVDYSSDADTQETGDSHEGDEAGPTGEVDAASYAKFTVDFMDDDGWRKKRPIPKKIKGREERYSGMLAILGGRVTCSKVFERWNAFKAWWAVHGDVQQESRQSLTDWNQFLREKYMEVLQSRLSENDINDPEARSRAMKPEVDWYRDQMDSYFTSAKDSGQMRNTVKQIMRPLGALARKINDTTGYHIFSFLISTATDCSGRSLSAFLAGDDQAKIAKETFQSKIIDQIRDLESYVRLVELDSRHVTAELSALMSQTKRNIVNGRREDKKDWEKRLLRLIFEYDIKICLGDDLPTDCKVNLNNFLNKAWIYKIRVSNWAAGRFPKYHVHNIADMTTQEVCELVTPRKDELEREYNIQTRRLNEETAPPVQGVPFVLECWPDDDQELDIEDQGEVPLVIDTNNEVLVSVADVQSWQNAVGQRAPVPQKRRRNVTSPPKAKLKLSLFASDSEESEASTLDSQQVRSGAAYPNRPNLPSKSQHPSTSKQVHLPAHQHDRRILTPTSKQIPPPVPQPDRRNPPARSKQLLPPIPERDRRNPPFTSSLNREARDPKRGHRTVPSGLKPSLVPNPRQIVTPAPVPIPVPPRAPIPLRAVSTLKPVPVPSRAPNLWHDHRFPSKPVPVPPNPQNEHRTLLELTPAPSLQNQLHHQLLSSDNSGVKRKQQRSAEGEVLFIYACHMFYCYYHLVELLHPPNVLNLHQNGTSSGTDPMGGLTRPWTDPMTGLTRWIVLMTGLTRMTQQLDCPNSWTDPAGGPAQQLDYPNGFTQELKLDWLNDMR</sequence>
<dbReference type="EMBL" id="JANVFO010000046">
    <property type="protein sequence ID" value="KAJ3725530.1"/>
    <property type="molecule type" value="Genomic_DNA"/>
</dbReference>
<gene>
    <name evidence="2" type="ORF">DFJ43DRAFT_1041505</name>
</gene>
<name>A0AA38MXX5_9AGAR</name>
<feature type="compositionally biased region" description="Low complexity" evidence="1">
    <location>
        <begin position="666"/>
        <end position="676"/>
    </location>
</feature>
<dbReference type="Proteomes" id="UP001176059">
    <property type="component" value="Unassembled WGS sequence"/>
</dbReference>
<feature type="region of interest" description="Disordered" evidence="1">
    <location>
        <begin position="460"/>
        <end position="693"/>
    </location>
</feature>
<evidence type="ECO:0000256" key="1">
    <source>
        <dbReference type="SAM" id="MobiDB-lite"/>
    </source>
</evidence>
<proteinExistence type="predicted"/>
<feature type="compositionally biased region" description="Pro residues" evidence="1">
    <location>
        <begin position="895"/>
        <end position="911"/>
    </location>
</feature>
<feature type="region of interest" description="Disordered" evidence="1">
    <location>
        <begin position="870"/>
        <end position="945"/>
    </location>
</feature>
<organism evidence="2 3">
    <name type="scientific">Lentinula guzmanii</name>
    <dbReference type="NCBI Taxonomy" id="2804957"/>
    <lineage>
        <taxon>Eukaryota</taxon>
        <taxon>Fungi</taxon>
        <taxon>Dikarya</taxon>
        <taxon>Basidiomycota</taxon>
        <taxon>Agaricomycotina</taxon>
        <taxon>Agaricomycetes</taxon>
        <taxon>Agaricomycetidae</taxon>
        <taxon>Agaricales</taxon>
        <taxon>Marasmiineae</taxon>
        <taxon>Omphalotaceae</taxon>
        <taxon>Lentinula</taxon>
    </lineage>
</organism>
<evidence type="ECO:0000313" key="3">
    <source>
        <dbReference type="Proteomes" id="UP001176059"/>
    </source>
</evidence>
<feature type="compositionally biased region" description="Polar residues" evidence="1">
    <location>
        <begin position="1371"/>
        <end position="1380"/>
    </location>
</feature>
<protein>
    <submittedName>
        <fullName evidence="2">Uncharacterized protein</fullName>
    </submittedName>
</protein>
<reference evidence="2" key="2">
    <citation type="journal article" date="2023" name="Proc. Natl. Acad. Sci. U.S.A.">
        <title>A global phylogenomic analysis of the shiitake genus Lentinula.</title>
        <authorList>
            <person name="Sierra-Patev S."/>
            <person name="Min B."/>
            <person name="Naranjo-Ortiz M."/>
            <person name="Looney B."/>
            <person name="Konkel Z."/>
            <person name="Slot J.C."/>
            <person name="Sakamoto Y."/>
            <person name="Steenwyk J.L."/>
            <person name="Rokas A."/>
            <person name="Carro J."/>
            <person name="Camarero S."/>
            <person name="Ferreira P."/>
            <person name="Molpeceres G."/>
            <person name="Ruiz-Duenas F.J."/>
            <person name="Serrano A."/>
            <person name="Henrissat B."/>
            <person name="Drula E."/>
            <person name="Hughes K.W."/>
            <person name="Mata J.L."/>
            <person name="Ishikawa N.K."/>
            <person name="Vargas-Isla R."/>
            <person name="Ushijima S."/>
            <person name="Smith C.A."/>
            <person name="Donoghue J."/>
            <person name="Ahrendt S."/>
            <person name="Andreopoulos W."/>
            <person name="He G."/>
            <person name="LaButti K."/>
            <person name="Lipzen A."/>
            <person name="Ng V."/>
            <person name="Riley R."/>
            <person name="Sandor L."/>
            <person name="Barry K."/>
            <person name="Martinez A.T."/>
            <person name="Xiao Y."/>
            <person name="Gibbons J.G."/>
            <person name="Terashima K."/>
            <person name="Grigoriev I.V."/>
            <person name="Hibbett D."/>
        </authorList>
    </citation>
    <scope>NUCLEOTIDE SEQUENCE</scope>
    <source>
        <strain evidence="2">ET3784</strain>
    </source>
</reference>
<accession>A0AA38MXX5</accession>
<evidence type="ECO:0000313" key="2">
    <source>
        <dbReference type="EMBL" id="KAJ3725530.1"/>
    </source>
</evidence>
<feature type="compositionally biased region" description="Polar residues" evidence="1">
    <location>
        <begin position="611"/>
        <end position="620"/>
    </location>
</feature>
<reference evidence="2" key="1">
    <citation type="submission" date="2022-08" db="EMBL/GenBank/DDBJ databases">
        <authorList>
            <consortium name="DOE Joint Genome Institute"/>
            <person name="Min B."/>
            <person name="Sierra-Patev S."/>
            <person name="Naranjo-Ortiz M."/>
            <person name="Looney B."/>
            <person name="Konkel Z."/>
            <person name="Slot J.C."/>
            <person name="Sakamoto Y."/>
            <person name="Steenwyk J.L."/>
            <person name="Rokas A."/>
            <person name="Carro J."/>
            <person name="Camarero S."/>
            <person name="Ferreira P."/>
            <person name="Molpeceres G."/>
            <person name="Ruiz-duenas F.J."/>
            <person name="Serrano A."/>
            <person name="Henrissat B."/>
            <person name="Drula E."/>
            <person name="Hughes K.W."/>
            <person name="Mata J.L."/>
            <person name="Ishikawa N.K."/>
            <person name="Vargas-Isla R."/>
            <person name="Ushijima S."/>
            <person name="Smith C.A."/>
            <person name="Ahrendt S."/>
            <person name="Andreopoulos W."/>
            <person name="He G."/>
            <person name="LaButti K."/>
            <person name="Lipzen A."/>
            <person name="Ng V."/>
            <person name="Riley R."/>
            <person name="Sandor L."/>
            <person name="Barry K."/>
            <person name="Martinez A.T."/>
            <person name="Xiao Y."/>
            <person name="Gibbons J.G."/>
            <person name="Terashima K."/>
            <person name="Hibbett D.S."/>
            <person name="Grigoriev I.V."/>
        </authorList>
    </citation>
    <scope>NUCLEOTIDE SEQUENCE</scope>
    <source>
        <strain evidence="2">ET3784</strain>
    </source>
</reference>